<keyword evidence="2 4" id="KW-0863">Zinc-finger</keyword>
<dbReference type="OrthoDB" id="5407799at2759"/>
<dbReference type="PANTHER" id="PTHR46603">
    <property type="entry name" value="ABSCISSION/NOCUT CHECKPOINT REGULATOR"/>
    <property type="match status" value="1"/>
</dbReference>
<evidence type="ECO:0000256" key="3">
    <source>
        <dbReference type="ARBA" id="ARBA00022833"/>
    </source>
</evidence>
<dbReference type="WormBase" id="SRAE_1000195700">
    <property type="protein sequence ID" value="SRP04702"/>
    <property type="gene ID" value="WBGene00258569"/>
</dbReference>
<dbReference type="InterPro" id="IPR000306">
    <property type="entry name" value="Znf_FYVE"/>
</dbReference>
<evidence type="ECO:0000256" key="1">
    <source>
        <dbReference type="ARBA" id="ARBA00022723"/>
    </source>
</evidence>
<evidence type="ECO:0000256" key="4">
    <source>
        <dbReference type="PROSITE-ProRule" id="PRU00091"/>
    </source>
</evidence>
<dbReference type="SMART" id="SM00064">
    <property type="entry name" value="FYVE"/>
    <property type="match status" value="1"/>
</dbReference>
<dbReference type="EMBL" id="LN609528">
    <property type="protein sequence ID" value="CEF63699.1"/>
    <property type="molecule type" value="Genomic_DNA"/>
</dbReference>
<dbReference type="InterPro" id="IPR017455">
    <property type="entry name" value="Znf_FYVE-rel"/>
</dbReference>
<dbReference type="GO" id="GO:0009838">
    <property type="term" value="P:abscission"/>
    <property type="evidence" value="ECO:0007669"/>
    <property type="project" value="TreeGrafter"/>
</dbReference>
<dbReference type="GO" id="GO:0008270">
    <property type="term" value="F:zinc ion binding"/>
    <property type="evidence" value="ECO:0007669"/>
    <property type="project" value="UniProtKB-KW"/>
</dbReference>
<accession>A0A090MWG2</accession>
<dbReference type="Gene3D" id="3.30.40.10">
    <property type="entry name" value="Zinc/RING finger domain, C3HC4 (zinc finger)"/>
    <property type="match status" value="1"/>
</dbReference>
<evidence type="ECO:0000313" key="7">
    <source>
        <dbReference type="EMBL" id="CEF63699.1"/>
    </source>
</evidence>
<keyword evidence="5" id="KW-0175">Coiled coil</keyword>
<dbReference type="WBParaSite" id="SRAE_1000195700.1">
    <property type="protein sequence ID" value="SRAE_1000195700.1"/>
    <property type="gene ID" value="WBGene00258569"/>
</dbReference>
<evidence type="ECO:0000313" key="9">
    <source>
        <dbReference type="WBParaSite" id="SRAE_1000195700.1"/>
    </source>
</evidence>
<keyword evidence="8" id="KW-1185">Reference proteome</keyword>
<evidence type="ECO:0000313" key="8">
    <source>
        <dbReference type="Proteomes" id="UP000035682"/>
    </source>
</evidence>
<protein>
    <submittedName>
        <fullName evidence="7">FYVE zinc finger domain and Zinc finger, FYVE/PHD-type domain and Zinc finger, RING/FYVE/PHD-type domain and Zinc finger, FYVE-related domain-containing protein</fullName>
    </submittedName>
</protein>
<feature type="coiled-coil region" evidence="5">
    <location>
        <begin position="206"/>
        <end position="258"/>
    </location>
</feature>
<reference evidence="7 8" key="1">
    <citation type="submission" date="2014-09" db="EMBL/GenBank/DDBJ databases">
        <authorList>
            <person name="Martin A.A."/>
        </authorList>
    </citation>
    <scope>NUCLEOTIDE SEQUENCE</scope>
    <source>
        <strain evidence="8">ED321</strain>
        <strain evidence="7">ED321 Heterogonic</strain>
    </source>
</reference>
<keyword evidence="1" id="KW-0479">Metal-binding</keyword>
<evidence type="ECO:0000256" key="5">
    <source>
        <dbReference type="SAM" id="Coils"/>
    </source>
</evidence>
<name>A0A090MWG2_STRRB</name>
<dbReference type="STRING" id="34506.A0A090MWG2"/>
<dbReference type="GO" id="GO:0032266">
    <property type="term" value="F:phosphatidylinositol-3-phosphate binding"/>
    <property type="evidence" value="ECO:0007669"/>
    <property type="project" value="TreeGrafter"/>
</dbReference>
<gene>
    <name evidence="7 9 10" type="ORF">SRAE_1000195700</name>
</gene>
<feature type="domain" description="FYVE-type" evidence="6">
    <location>
        <begin position="1"/>
        <end position="56"/>
    </location>
</feature>
<proteinExistence type="predicted"/>
<dbReference type="GO" id="GO:0044878">
    <property type="term" value="P:mitotic cytokinesis checkpoint signaling"/>
    <property type="evidence" value="ECO:0007669"/>
    <property type="project" value="TreeGrafter"/>
</dbReference>
<reference evidence="9" key="2">
    <citation type="submission" date="2020-12" db="UniProtKB">
        <authorList>
            <consortium name="WormBaseParasite"/>
        </authorList>
    </citation>
    <scope>IDENTIFICATION</scope>
</reference>
<dbReference type="GO" id="GO:0005813">
    <property type="term" value="C:centrosome"/>
    <property type="evidence" value="ECO:0007669"/>
    <property type="project" value="TreeGrafter"/>
</dbReference>
<dbReference type="GO" id="GO:0032154">
    <property type="term" value="C:cleavage furrow"/>
    <property type="evidence" value="ECO:0007669"/>
    <property type="project" value="TreeGrafter"/>
</dbReference>
<organism evidence="7">
    <name type="scientific">Strongyloides ratti</name>
    <name type="common">Parasitic roundworm</name>
    <dbReference type="NCBI Taxonomy" id="34506"/>
    <lineage>
        <taxon>Eukaryota</taxon>
        <taxon>Metazoa</taxon>
        <taxon>Ecdysozoa</taxon>
        <taxon>Nematoda</taxon>
        <taxon>Chromadorea</taxon>
        <taxon>Rhabditida</taxon>
        <taxon>Tylenchina</taxon>
        <taxon>Panagrolaimomorpha</taxon>
        <taxon>Strongyloidoidea</taxon>
        <taxon>Strongyloididae</taxon>
        <taxon>Strongyloides</taxon>
    </lineage>
</organism>
<dbReference type="AlphaFoldDB" id="A0A090MWG2"/>
<dbReference type="GO" id="GO:0030496">
    <property type="term" value="C:midbody"/>
    <property type="evidence" value="ECO:0007669"/>
    <property type="project" value="TreeGrafter"/>
</dbReference>
<dbReference type="PROSITE" id="PS50178">
    <property type="entry name" value="ZF_FYVE"/>
    <property type="match status" value="1"/>
</dbReference>
<dbReference type="SUPFAM" id="SSF57903">
    <property type="entry name" value="FYVE/PHD zinc finger"/>
    <property type="match status" value="1"/>
</dbReference>
<dbReference type="PANTHER" id="PTHR46603:SF1">
    <property type="entry name" value="ABSCISSION_NOCUT CHECKPOINT REGULATOR"/>
    <property type="match status" value="1"/>
</dbReference>
<dbReference type="OMA" id="YNMAENE"/>
<dbReference type="GeneID" id="36376064"/>
<keyword evidence="3" id="KW-0862">Zinc</keyword>
<dbReference type="CTD" id="36376064"/>
<dbReference type="Proteomes" id="UP000035682">
    <property type="component" value="Unplaced"/>
</dbReference>
<dbReference type="InterPro" id="IPR013083">
    <property type="entry name" value="Znf_RING/FYVE/PHD"/>
</dbReference>
<evidence type="ECO:0000256" key="2">
    <source>
        <dbReference type="ARBA" id="ARBA00022771"/>
    </source>
</evidence>
<dbReference type="RefSeq" id="XP_024502900.1">
    <property type="nucleotide sequence ID" value="XM_024648977.1"/>
</dbReference>
<dbReference type="CDD" id="cd00065">
    <property type="entry name" value="FYVE_like_SF"/>
    <property type="match status" value="1"/>
</dbReference>
<sequence length="292" mass="33858">MACTGCMQPFSLFRKEHGCSNCAFGFCEKCLNKKIVIAKFSPKPVSVCGPCFEKLSKKENNMNAIVEISDIQPINSKKRTDSSKLLNEEKWWGDDVLPPPSFRQQYSKPNVIQEKYINKTIEKSTKIDKGIQEIEERLAKLKNVDVEIIRNPRLMVTNEGFEPDEDDSINVEAILNELKQENKYHDNKSDENILKKNLPQTGTCSSSFFNNELKNLEENIKNDTEEAEKIYNMAENELNKYKEDMNNDEAKLVVQNDDVKNKNEGSKMNNIIKFFFKNKSFFQKIQILMWII</sequence>
<dbReference type="Pfam" id="PF01363">
    <property type="entry name" value="FYVE"/>
    <property type="match status" value="1"/>
</dbReference>
<evidence type="ECO:0000259" key="6">
    <source>
        <dbReference type="PROSITE" id="PS50178"/>
    </source>
</evidence>
<evidence type="ECO:0000313" key="10">
    <source>
        <dbReference type="WormBase" id="SRAE_1000195700"/>
    </source>
</evidence>
<dbReference type="InterPro" id="IPR011011">
    <property type="entry name" value="Znf_FYVE_PHD"/>
</dbReference>